<feature type="compositionally biased region" description="Polar residues" evidence="1">
    <location>
        <begin position="291"/>
        <end position="301"/>
    </location>
</feature>
<dbReference type="RefSeq" id="WP_317834368.1">
    <property type="nucleotide sequence ID" value="NZ_CP136920.1"/>
</dbReference>
<dbReference type="Proteomes" id="UP001304300">
    <property type="component" value="Chromosome"/>
</dbReference>
<feature type="compositionally biased region" description="Low complexity" evidence="1">
    <location>
        <begin position="280"/>
        <end position="290"/>
    </location>
</feature>
<sequence length="310" mass="34516">MKALYDKILLVVGLLALAGGIAFFLMRSGEVRSADALLTQQPSGSAYSEVQPPAILVDNPVWGDPQAQDTEGLQVYDIFTPPQIFWDPIAGELVFKPVTPVEPLPDFGLQLVKIERDLFRVQLEAFFLAQDGSMEESIVQFYNTKLGESIRGKMGDKFPEHGFEVINVTYPLIVDDIEGTMRRVPTVVIADLEQDGRQVTLTTESKLFLEGKLTILMRTLDPYAPAEFKWAEIGDTHQSNDATFTLLDFNFDNNSVNVEKAAPYLDPSEVRTLYETQPETITQTTPESSSGDNQQPNNSSLPEGFENLFN</sequence>
<proteinExistence type="predicted"/>
<name>A0AAQ3LGT3_9BACT</name>
<gene>
    <name evidence="2" type="ORF">RZN69_02205</name>
</gene>
<organism evidence="2 3">
    <name type="scientific">Rubellicoccus peritrichatus</name>
    <dbReference type="NCBI Taxonomy" id="3080537"/>
    <lineage>
        <taxon>Bacteria</taxon>
        <taxon>Pseudomonadati</taxon>
        <taxon>Verrucomicrobiota</taxon>
        <taxon>Opitutia</taxon>
        <taxon>Puniceicoccales</taxon>
        <taxon>Cerasicoccaceae</taxon>
        <taxon>Rubellicoccus</taxon>
    </lineage>
</organism>
<dbReference type="EMBL" id="CP136920">
    <property type="protein sequence ID" value="WOO41884.1"/>
    <property type="molecule type" value="Genomic_DNA"/>
</dbReference>
<keyword evidence="3" id="KW-1185">Reference proteome</keyword>
<evidence type="ECO:0000313" key="2">
    <source>
        <dbReference type="EMBL" id="WOO41884.1"/>
    </source>
</evidence>
<dbReference type="AlphaFoldDB" id="A0AAQ3LGT3"/>
<reference evidence="2 3" key="1">
    <citation type="submission" date="2023-10" db="EMBL/GenBank/DDBJ databases">
        <title>Rubellicoccus peritrichatus gen. nov., sp. nov., isolated from an algae of coral reef tank.</title>
        <authorList>
            <person name="Luo J."/>
        </authorList>
    </citation>
    <scope>NUCLEOTIDE SEQUENCE [LARGE SCALE GENOMIC DNA]</scope>
    <source>
        <strain evidence="2 3">CR14</strain>
    </source>
</reference>
<protein>
    <submittedName>
        <fullName evidence="2">Uncharacterized protein</fullName>
    </submittedName>
</protein>
<evidence type="ECO:0000313" key="3">
    <source>
        <dbReference type="Proteomes" id="UP001304300"/>
    </source>
</evidence>
<accession>A0AAQ3LGT3</accession>
<dbReference type="KEGG" id="puo:RZN69_02205"/>
<evidence type="ECO:0000256" key="1">
    <source>
        <dbReference type="SAM" id="MobiDB-lite"/>
    </source>
</evidence>
<feature type="region of interest" description="Disordered" evidence="1">
    <location>
        <begin position="280"/>
        <end position="310"/>
    </location>
</feature>